<dbReference type="PIRSF" id="PIRSF006728">
    <property type="entry name" value="CinA"/>
    <property type="match status" value="1"/>
</dbReference>
<dbReference type="SUPFAM" id="SSF53218">
    <property type="entry name" value="Molybdenum cofactor biosynthesis proteins"/>
    <property type="match status" value="1"/>
</dbReference>
<evidence type="ECO:0000313" key="3">
    <source>
        <dbReference type="EMBL" id="SJZ96880.1"/>
    </source>
</evidence>
<organism evidence="3 4">
    <name type="scientific">Cetobacterium ceti</name>
    <dbReference type="NCBI Taxonomy" id="180163"/>
    <lineage>
        <taxon>Bacteria</taxon>
        <taxon>Fusobacteriati</taxon>
        <taxon>Fusobacteriota</taxon>
        <taxon>Fusobacteriia</taxon>
        <taxon>Fusobacteriales</taxon>
        <taxon>Fusobacteriaceae</taxon>
        <taxon>Cetobacterium</taxon>
    </lineage>
</organism>
<dbReference type="Gene3D" id="3.90.950.20">
    <property type="entry name" value="CinA-like"/>
    <property type="match status" value="1"/>
</dbReference>
<protein>
    <recommendedName>
        <fullName evidence="1">CinA-like protein</fullName>
    </recommendedName>
</protein>
<dbReference type="Pfam" id="PF02464">
    <property type="entry name" value="CinA"/>
    <property type="match status" value="1"/>
</dbReference>
<reference evidence="3 4" key="1">
    <citation type="submission" date="2017-02" db="EMBL/GenBank/DDBJ databases">
        <authorList>
            <person name="Peterson S.W."/>
        </authorList>
    </citation>
    <scope>NUCLEOTIDE SEQUENCE [LARGE SCALE GENOMIC DNA]</scope>
    <source>
        <strain evidence="3 4">ATCC 700028</strain>
    </source>
</reference>
<dbReference type="PANTHER" id="PTHR13939">
    <property type="entry name" value="NICOTINAMIDE-NUCLEOTIDE AMIDOHYDROLASE PNCC"/>
    <property type="match status" value="1"/>
</dbReference>
<dbReference type="InterPro" id="IPR050101">
    <property type="entry name" value="CinA"/>
</dbReference>
<gene>
    <name evidence="3" type="ORF">SAMN02745174_02112</name>
</gene>
<dbReference type="SMART" id="SM00852">
    <property type="entry name" value="MoCF_biosynth"/>
    <property type="match status" value="1"/>
</dbReference>
<dbReference type="InterPro" id="IPR036425">
    <property type="entry name" value="MoaB/Mog-like_dom_sf"/>
</dbReference>
<sequence length="402" mass="45129">MKSTLILVGTELLSGATVDTNSIYMAEELNKYGIEIEYKIVVRDTIEDIIGAIEYGAKKTDLIIMSGGLGPTMDDLTKEAIGRFLNKKLIVDKAELEELRKKFKNLGIEFLENNLKEIEKPEGAVSFKNDVGMAPAFYCENIAAFPGVPRELKNMFPKFLKWYEENIKKGDPIYIKDILTYGIPESHLEKAVKNYFIEPGIDYEFLVKDYGILIRLQSKMSNKNRVEKIKEKIYNSIGSNIFGEDKERLETIVIENLKKLNYTISTGESCTGGLIASKLVEVPGASKVFIEGLVTYSNEAKIERLGVSKEIINKYGAVSEETAREMVLGLKTDVGISVTGIAGPEGGTEEKPVGLVYIGIRVKDDIYIHRMLFKGDREKIRNKSVLHSLFELSKILKKDVKQ</sequence>
<evidence type="ECO:0000256" key="1">
    <source>
        <dbReference type="HAMAP-Rule" id="MF_00226"/>
    </source>
</evidence>
<dbReference type="RefSeq" id="WP_078694561.1">
    <property type="nucleotide sequence ID" value="NZ_FUWX01000017.1"/>
</dbReference>
<dbReference type="Gene3D" id="3.40.980.10">
    <property type="entry name" value="MoaB/Mog-like domain"/>
    <property type="match status" value="1"/>
</dbReference>
<accession>A0A1T4PZ83</accession>
<dbReference type="NCBIfam" id="TIGR00200">
    <property type="entry name" value="cinA_nterm"/>
    <property type="match status" value="1"/>
</dbReference>
<dbReference type="OrthoDB" id="9801454at2"/>
<comment type="similarity">
    <text evidence="1">Belongs to the CinA family.</text>
</comment>
<dbReference type="Gene3D" id="3.30.70.2860">
    <property type="match status" value="1"/>
</dbReference>
<evidence type="ECO:0000313" key="4">
    <source>
        <dbReference type="Proteomes" id="UP000191153"/>
    </source>
</evidence>
<name>A0A1T4PZ83_9FUSO</name>
<feature type="domain" description="MoaB/Mog" evidence="2">
    <location>
        <begin position="4"/>
        <end position="166"/>
    </location>
</feature>
<dbReference type="InterPro" id="IPR008135">
    <property type="entry name" value="Competence-induced_CinA"/>
</dbReference>
<dbReference type="PANTHER" id="PTHR13939:SF0">
    <property type="entry name" value="NMN AMIDOHYDROLASE-LIKE PROTEIN YFAY"/>
    <property type="match status" value="1"/>
</dbReference>
<dbReference type="STRING" id="180163.SAMN02745174_02112"/>
<keyword evidence="4" id="KW-1185">Reference proteome</keyword>
<dbReference type="InterPro" id="IPR001453">
    <property type="entry name" value="MoaB/Mog_dom"/>
</dbReference>
<dbReference type="InterPro" id="IPR008136">
    <property type="entry name" value="CinA_C"/>
</dbReference>
<dbReference type="NCBIfam" id="TIGR00199">
    <property type="entry name" value="PncC_domain"/>
    <property type="match status" value="1"/>
</dbReference>
<dbReference type="HAMAP" id="MF_00226_B">
    <property type="entry name" value="CinA_B"/>
    <property type="match status" value="1"/>
</dbReference>
<dbReference type="Proteomes" id="UP000191153">
    <property type="component" value="Unassembled WGS sequence"/>
</dbReference>
<dbReference type="SUPFAM" id="SSF142433">
    <property type="entry name" value="CinA-like"/>
    <property type="match status" value="1"/>
</dbReference>
<proteinExistence type="inferred from homology"/>
<dbReference type="Pfam" id="PF00994">
    <property type="entry name" value="MoCF_biosynth"/>
    <property type="match status" value="1"/>
</dbReference>
<dbReference type="EMBL" id="FUWX01000017">
    <property type="protein sequence ID" value="SJZ96880.1"/>
    <property type="molecule type" value="Genomic_DNA"/>
</dbReference>
<evidence type="ECO:0000259" key="2">
    <source>
        <dbReference type="SMART" id="SM00852"/>
    </source>
</evidence>
<dbReference type="AlphaFoldDB" id="A0A1T4PZ83"/>
<dbReference type="InterPro" id="IPR036653">
    <property type="entry name" value="CinA-like_C"/>
</dbReference>
<dbReference type="CDD" id="cd00885">
    <property type="entry name" value="cinA"/>
    <property type="match status" value="1"/>
</dbReference>